<feature type="domain" description="WWE" evidence="11">
    <location>
        <begin position="23"/>
        <end position="104"/>
    </location>
</feature>
<keyword evidence="9" id="KW-0863">Zinc-finger</keyword>
<dbReference type="SUPFAM" id="SSF117839">
    <property type="entry name" value="WWE domain"/>
    <property type="match status" value="4"/>
</dbReference>
<evidence type="ECO:0000256" key="2">
    <source>
        <dbReference type="ARBA" id="ARBA00004906"/>
    </source>
</evidence>
<dbReference type="Pfam" id="PF18102">
    <property type="entry name" value="DTC"/>
    <property type="match status" value="1"/>
</dbReference>
<evidence type="ECO:0000259" key="11">
    <source>
        <dbReference type="PROSITE" id="PS50918"/>
    </source>
</evidence>
<keyword evidence="8" id="KW-0914">Notch signaling pathway</keyword>
<dbReference type="InterPro" id="IPR039399">
    <property type="entry name" value="Deltex_C_sf"/>
</dbReference>
<evidence type="ECO:0000256" key="9">
    <source>
        <dbReference type="PROSITE-ProRule" id="PRU00175"/>
    </source>
</evidence>
<protein>
    <recommendedName>
        <fullName evidence="4">RING-type E3 ubiquitin transferase</fullName>
        <ecNumber evidence="4">2.3.2.27</ecNumber>
    </recommendedName>
</protein>
<evidence type="ECO:0000256" key="6">
    <source>
        <dbReference type="ARBA" id="ARBA00022723"/>
    </source>
</evidence>
<dbReference type="Pfam" id="PF02825">
    <property type="entry name" value="WWE"/>
    <property type="match status" value="4"/>
</dbReference>
<evidence type="ECO:0000256" key="3">
    <source>
        <dbReference type="ARBA" id="ARBA00009413"/>
    </source>
</evidence>
<dbReference type="PROSITE" id="PS50918">
    <property type="entry name" value="WWE"/>
    <property type="match status" value="2"/>
</dbReference>
<dbReference type="InterPro" id="IPR039398">
    <property type="entry name" value="Deltex_fam"/>
</dbReference>
<evidence type="ECO:0000256" key="8">
    <source>
        <dbReference type="ARBA" id="ARBA00022976"/>
    </source>
</evidence>
<reference evidence="12" key="1">
    <citation type="submission" date="2015-03" db="EMBL/GenBank/DDBJ databases">
        <title>A transcriptome of Araucaria cunninghamii, an australian fine timber species.</title>
        <authorList>
            <person name="Jing Yi C.J.Y."/>
            <person name="Yin San L.Y.S."/>
            <person name="Abdul Karim S.S."/>
            <person name="Wan Azmi N.N."/>
            <person name="Hercus R.R."/>
            <person name="Croft L.L."/>
        </authorList>
    </citation>
    <scope>NUCLEOTIDE SEQUENCE</scope>
    <source>
        <strain evidence="12">MI0301</strain>
        <tissue evidence="12">Leaf</tissue>
    </source>
</reference>
<keyword evidence="9" id="KW-0862">Zinc</keyword>
<comment type="pathway">
    <text evidence="2">Protein modification; protein ubiquitination.</text>
</comment>
<dbReference type="SMART" id="SM00184">
    <property type="entry name" value="RING"/>
    <property type="match status" value="1"/>
</dbReference>
<dbReference type="EMBL" id="GCKF01034915">
    <property type="protein sequence ID" value="JAG97100.1"/>
    <property type="molecule type" value="Transcribed_RNA"/>
</dbReference>
<organism evidence="12">
    <name type="scientific">Araucaria cunninghamii</name>
    <name type="common">Hoop pine</name>
    <name type="synonym">Moreton Bay pine</name>
    <dbReference type="NCBI Taxonomy" id="56994"/>
    <lineage>
        <taxon>Eukaryota</taxon>
        <taxon>Viridiplantae</taxon>
        <taxon>Streptophyta</taxon>
        <taxon>Embryophyta</taxon>
        <taxon>Tracheophyta</taxon>
        <taxon>Spermatophyta</taxon>
        <taxon>Pinopsida</taxon>
        <taxon>Pinidae</taxon>
        <taxon>Conifers II</taxon>
        <taxon>Araucariales</taxon>
        <taxon>Araucariaceae</taxon>
        <taxon>Araucaria</taxon>
    </lineage>
</organism>
<dbReference type="PROSITE" id="PS50089">
    <property type="entry name" value="ZF_RING_2"/>
    <property type="match status" value="1"/>
</dbReference>
<dbReference type="UniPathway" id="UPA00143"/>
<dbReference type="Gene3D" id="3.30.40.10">
    <property type="entry name" value="Zinc/RING finger domain, C3HC4 (zinc finger)"/>
    <property type="match status" value="1"/>
</dbReference>
<dbReference type="Gene3D" id="3.30.390.130">
    <property type="match status" value="1"/>
</dbReference>
<evidence type="ECO:0000256" key="1">
    <source>
        <dbReference type="ARBA" id="ARBA00000900"/>
    </source>
</evidence>
<feature type="domain" description="RING-type" evidence="10">
    <location>
        <begin position="436"/>
        <end position="476"/>
    </location>
</feature>
<dbReference type="InterPro" id="IPR037197">
    <property type="entry name" value="WWE_dom_sf"/>
</dbReference>
<dbReference type="InterPro" id="IPR018123">
    <property type="entry name" value="WWE-dom_subgr"/>
</dbReference>
<dbReference type="Pfam" id="PF13639">
    <property type="entry name" value="zf-RING_2"/>
    <property type="match status" value="1"/>
</dbReference>
<feature type="domain" description="WWE" evidence="11">
    <location>
        <begin position="207"/>
        <end position="292"/>
    </location>
</feature>
<keyword evidence="7" id="KW-0677">Repeat</keyword>
<sequence length="624" mass="71274">MGSAMSSTNSNLVSIPTGYPDAGIADSNPGPECEWQWQWQTDDLQWRSYSLDCSAAIEAARLAGRSSLEINVLPGSHRKHVIYLQSQPLRQVNLRTWKVRPVRRHIRGQSTIFVWEWWQEEKGQWHQYGSALSSKFEASWMKCTGNKRFEGPDFPAGLFFKINGQIYAMLFEADAVQCNVKTSSHRSVRRSACFSNQTSSVSDAYSNLNPKSNLAGYDSTLEIEWQWQTNDLQWRSYNPACSAAIEAAYADGQLSVYINLFEYASQTHLVHFKSQTLSQVNRATHRLRPVRRCVRGQTSIAIWEWWEEESSLWHKYSDYLTTKFEVSWNSCMASRTSHGVNCLAGVSFKLKGRRYSILFEADAIQCNVRTSFSRSVRRCAYFSNQSLHMLPVNMDHYPNSNETLQEQVIRNEHQSSTHHVLPEFVHGVNSDEDEECSVCLCSLHEGKIVELVKCHHLFHRKCIEEWFKTRSTCPQCLAVYDLITGNQPPGDMSVRYVCFTSQEAENGIEGYPGTDIIEITYRFPNGIQSAEHRTPGGTYIGATYIAYLPKNEEGEEILELLEIAWSRRLLFTVGPSLTFGQTDMVIWTNIHHKTQKNGGASNNGYPDDTYFARVKKELADVNIM</sequence>
<dbReference type="SMART" id="SM00678">
    <property type="entry name" value="WWE"/>
    <property type="match status" value="2"/>
</dbReference>
<accession>A0A0D6R5D4</accession>
<comment type="catalytic activity">
    <reaction evidence="1">
        <text>S-ubiquitinyl-[E2 ubiquitin-conjugating enzyme]-L-cysteine + [acceptor protein]-L-lysine = [E2 ubiquitin-conjugating enzyme]-L-cysteine + N(6)-ubiquitinyl-[acceptor protein]-L-lysine.</text>
        <dbReference type="EC" id="2.3.2.27"/>
    </reaction>
</comment>
<dbReference type="InterPro" id="IPR013083">
    <property type="entry name" value="Znf_RING/FYVE/PHD"/>
</dbReference>
<dbReference type="InterPro" id="IPR039396">
    <property type="entry name" value="Deltex_C"/>
</dbReference>
<keyword evidence="6" id="KW-0479">Metal-binding</keyword>
<dbReference type="AlphaFoldDB" id="A0A0D6R5D4"/>
<comment type="similarity">
    <text evidence="3">Belongs to the Deltex family.</text>
</comment>
<evidence type="ECO:0000313" key="12">
    <source>
        <dbReference type="EMBL" id="JAG97100.1"/>
    </source>
</evidence>
<evidence type="ECO:0000256" key="4">
    <source>
        <dbReference type="ARBA" id="ARBA00012483"/>
    </source>
</evidence>
<dbReference type="GO" id="GO:0061630">
    <property type="term" value="F:ubiquitin protein ligase activity"/>
    <property type="evidence" value="ECO:0007669"/>
    <property type="project" value="UniProtKB-EC"/>
</dbReference>
<dbReference type="InterPro" id="IPR004170">
    <property type="entry name" value="WWE_dom"/>
</dbReference>
<dbReference type="GO" id="GO:0007219">
    <property type="term" value="P:Notch signaling pathway"/>
    <property type="evidence" value="ECO:0007669"/>
    <property type="project" value="UniProtKB-KW"/>
</dbReference>
<dbReference type="GO" id="GO:0016567">
    <property type="term" value="P:protein ubiquitination"/>
    <property type="evidence" value="ECO:0007669"/>
    <property type="project" value="UniProtKB-UniPathway"/>
</dbReference>
<dbReference type="GO" id="GO:0008270">
    <property type="term" value="F:zinc ion binding"/>
    <property type="evidence" value="ECO:0007669"/>
    <property type="project" value="UniProtKB-KW"/>
</dbReference>
<evidence type="ECO:0000259" key="10">
    <source>
        <dbReference type="PROSITE" id="PS50089"/>
    </source>
</evidence>
<dbReference type="SUPFAM" id="SSF57850">
    <property type="entry name" value="RING/U-box"/>
    <property type="match status" value="1"/>
</dbReference>
<dbReference type="Gene3D" id="3.30.720.50">
    <property type="match status" value="4"/>
</dbReference>
<dbReference type="EC" id="2.3.2.27" evidence="4"/>
<keyword evidence="5" id="KW-0808">Transferase</keyword>
<proteinExistence type="inferred from homology"/>
<evidence type="ECO:0000256" key="5">
    <source>
        <dbReference type="ARBA" id="ARBA00022679"/>
    </source>
</evidence>
<name>A0A0D6R5D4_ARACU</name>
<dbReference type="PANTHER" id="PTHR12622">
    <property type="entry name" value="DELTEX-RELATED"/>
    <property type="match status" value="1"/>
</dbReference>
<evidence type="ECO:0000256" key="7">
    <source>
        <dbReference type="ARBA" id="ARBA00022737"/>
    </source>
</evidence>
<dbReference type="InterPro" id="IPR001841">
    <property type="entry name" value="Znf_RING"/>
</dbReference>